<dbReference type="Pfam" id="PF00702">
    <property type="entry name" value="Hydrolase"/>
    <property type="match status" value="1"/>
</dbReference>
<dbReference type="NCBIfam" id="TIGR01509">
    <property type="entry name" value="HAD-SF-IA-v3"/>
    <property type="match status" value="1"/>
</dbReference>
<gene>
    <name evidence="4" type="ORF">JZY06_11960</name>
</gene>
<evidence type="ECO:0000313" key="5">
    <source>
        <dbReference type="Proteomes" id="UP000664332"/>
    </source>
</evidence>
<dbReference type="GO" id="GO:0016787">
    <property type="term" value="F:hydrolase activity"/>
    <property type="evidence" value="ECO:0007669"/>
    <property type="project" value="UniProtKB-KW"/>
</dbReference>
<dbReference type="InterPro" id="IPR051400">
    <property type="entry name" value="HAD-like_hydrolase"/>
</dbReference>
<name>A0A939IWI4_9CORY</name>
<dbReference type="PANTHER" id="PTHR46470:SF4">
    <property type="entry name" value="5-AMINO-6-(5-PHOSPHO-D-RIBITYLAMINO)URACIL PHOSPHATASE YIGB"/>
    <property type="match status" value="1"/>
</dbReference>
<sequence>MLFDLDGTLVDHHCAAVAAAGDFIRQYARHDPADHGGEDPVARWMRLEEVHFRRYEHGEITHTQQRRERIRDFFGTPGIDDGRADELFGHFLDFYRSRWTAFPDAADALNRVRDKGLRVAIVTNGALALQKMKLERTGLFTGDLMMFCSAEIGCAKPDPGIYRHVLDHLDCRASEALMVGDNLANDVHAARRAGLQAIWLARYSRTGNTTGEPFIRSLADLPV</sequence>
<comment type="caution">
    <text evidence="4">The sequence shown here is derived from an EMBL/GenBank/DDBJ whole genome shotgun (WGS) entry which is preliminary data.</text>
</comment>
<keyword evidence="5" id="KW-1185">Reference proteome</keyword>
<dbReference type="PANTHER" id="PTHR46470">
    <property type="entry name" value="N-ACYLNEURAMINATE-9-PHOSPHATASE"/>
    <property type="match status" value="1"/>
</dbReference>
<evidence type="ECO:0000256" key="3">
    <source>
        <dbReference type="ARBA" id="ARBA00022842"/>
    </source>
</evidence>
<dbReference type="SUPFAM" id="SSF56784">
    <property type="entry name" value="HAD-like"/>
    <property type="match status" value="1"/>
</dbReference>
<organism evidence="4 5">
    <name type="scientific">Corynebacterium mendelii</name>
    <dbReference type="NCBI Taxonomy" id="2765362"/>
    <lineage>
        <taxon>Bacteria</taxon>
        <taxon>Bacillati</taxon>
        <taxon>Actinomycetota</taxon>
        <taxon>Actinomycetes</taxon>
        <taxon>Mycobacteriales</taxon>
        <taxon>Corynebacteriaceae</taxon>
        <taxon>Corynebacterium</taxon>
    </lineage>
</organism>
<dbReference type="PRINTS" id="PR00413">
    <property type="entry name" value="HADHALOGNASE"/>
</dbReference>
<dbReference type="SFLD" id="SFLDS00003">
    <property type="entry name" value="Haloacid_Dehalogenase"/>
    <property type="match status" value="1"/>
</dbReference>
<dbReference type="Gene3D" id="3.40.50.1000">
    <property type="entry name" value="HAD superfamily/HAD-like"/>
    <property type="match status" value="1"/>
</dbReference>
<evidence type="ECO:0000313" key="4">
    <source>
        <dbReference type="EMBL" id="MBN9645321.1"/>
    </source>
</evidence>
<dbReference type="SFLD" id="SFLDG01129">
    <property type="entry name" value="C1.5:_HAD__Beta-PGM__Phosphata"/>
    <property type="match status" value="1"/>
</dbReference>
<evidence type="ECO:0000256" key="2">
    <source>
        <dbReference type="ARBA" id="ARBA00022801"/>
    </source>
</evidence>
<dbReference type="InterPro" id="IPR006439">
    <property type="entry name" value="HAD-SF_hydro_IA"/>
</dbReference>
<protein>
    <submittedName>
        <fullName evidence="4">HAD family hydrolase</fullName>
    </submittedName>
</protein>
<dbReference type="Gene3D" id="1.20.120.1600">
    <property type="match status" value="1"/>
</dbReference>
<evidence type="ECO:0000256" key="1">
    <source>
        <dbReference type="ARBA" id="ARBA00001946"/>
    </source>
</evidence>
<dbReference type="AlphaFoldDB" id="A0A939IWI4"/>
<dbReference type="NCBIfam" id="TIGR01549">
    <property type="entry name" value="HAD-SF-IA-v1"/>
    <property type="match status" value="1"/>
</dbReference>
<dbReference type="InterPro" id="IPR036412">
    <property type="entry name" value="HAD-like_sf"/>
</dbReference>
<accession>A0A939IWI4</accession>
<dbReference type="InterPro" id="IPR006549">
    <property type="entry name" value="HAD-SF_hydro_IIIA"/>
</dbReference>
<dbReference type="Proteomes" id="UP000664332">
    <property type="component" value="Unassembled WGS sequence"/>
</dbReference>
<reference evidence="4" key="1">
    <citation type="submission" date="2021-03" db="EMBL/GenBank/DDBJ databases">
        <authorList>
            <person name="Sun Q."/>
        </authorList>
    </citation>
    <scope>NUCLEOTIDE SEQUENCE</scope>
    <source>
        <strain evidence="4">CCM 8862</strain>
    </source>
</reference>
<dbReference type="RefSeq" id="WP_207279803.1">
    <property type="nucleotide sequence ID" value="NZ_JAFLEQ010000018.1"/>
</dbReference>
<comment type="cofactor">
    <cofactor evidence="1">
        <name>Mg(2+)</name>
        <dbReference type="ChEBI" id="CHEBI:18420"/>
    </cofactor>
</comment>
<keyword evidence="3" id="KW-0460">Magnesium</keyword>
<keyword evidence="2 4" id="KW-0378">Hydrolase</keyword>
<dbReference type="GO" id="GO:0044281">
    <property type="term" value="P:small molecule metabolic process"/>
    <property type="evidence" value="ECO:0007669"/>
    <property type="project" value="UniProtKB-ARBA"/>
</dbReference>
<dbReference type="NCBIfam" id="TIGR01662">
    <property type="entry name" value="HAD-SF-IIIA"/>
    <property type="match status" value="1"/>
</dbReference>
<proteinExistence type="predicted"/>
<dbReference type="EMBL" id="JAFLEQ010000018">
    <property type="protein sequence ID" value="MBN9645321.1"/>
    <property type="molecule type" value="Genomic_DNA"/>
</dbReference>
<dbReference type="InterPro" id="IPR023214">
    <property type="entry name" value="HAD_sf"/>
</dbReference>